<comment type="caution">
    <text evidence="1">The sequence shown here is derived from an EMBL/GenBank/DDBJ whole genome shotgun (WGS) entry which is preliminary data.</text>
</comment>
<organism evidence="1 2">
    <name type="scientific">Scopulibacillus darangshiensis</name>
    <dbReference type="NCBI Taxonomy" id="442528"/>
    <lineage>
        <taxon>Bacteria</taxon>
        <taxon>Bacillati</taxon>
        <taxon>Bacillota</taxon>
        <taxon>Bacilli</taxon>
        <taxon>Bacillales</taxon>
        <taxon>Sporolactobacillaceae</taxon>
        <taxon>Scopulibacillus</taxon>
    </lineage>
</organism>
<dbReference type="EMBL" id="SLXK01000008">
    <property type="protein sequence ID" value="TCP29763.1"/>
    <property type="molecule type" value="Genomic_DNA"/>
</dbReference>
<gene>
    <name evidence="1" type="ORF">EV207_10855</name>
</gene>
<protein>
    <recommendedName>
        <fullName evidence="3">NAD(P)-binding protein</fullName>
    </recommendedName>
</protein>
<dbReference type="InterPro" id="IPR036291">
    <property type="entry name" value="NAD(P)-bd_dom_sf"/>
</dbReference>
<reference evidence="1 2" key="1">
    <citation type="submission" date="2019-03" db="EMBL/GenBank/DDBJ databases">
        <title>Genomic Encyclopedia of Type Strains, Phase IV (KMG-IV): sequencing the most valuable type-strain genomes for metagenomic binning, comparative biology and taxonomic classification.</title>
        <authorList>
            <person name="Goeker M."/>
        </authorList>
    </citation>
    <scope>NUCLEOTIDE SEQUENCE [LARGE SCALE GENOMIC DNA]</scope>
    <source>
        <strain evidence="1 2">DSM 19377</strain>
    </source>
</reference>
<dbReference type="Proteomes" id="UP000295416">
    <property type="component" value="Unassembled WGS sequence"/>
</dbReference>
<sequence length="250" mass="27939">METVMVYGGLTPLGLKLCEQLLETEKQVVSLSSAKNQSERSIEEDNELFLGRHALFQHKGDLDAISDISTGIDHLYFLDLLKDHEDCIKSAEDDMRKITESIFQKTDCLKSMTLFSHIDIYGQCTGVITEKTPVKPNTVRGHTANDIEQHFINLLIENRSKQKIKQAVILRMAEIRQLRSEDIAEAAKDTIDVTDAIEALLKAPFVPGGNGLQLIQITSGKDHKLKEGGLNQIFPYDKAARLLNYSPASD</sequence>
<dbReference type="RefSeq" id="WP_132745331.1">
    <property type="nucleotide sequence ID" value="NZ_SLXK01000008.1"/>
</dbReference>
<evidence type="ECO:0000313" key="1">
    <source>
        <dbReference type="EMBL" id="TCP29763.1"/>
    </source>
</evidence>
<dbReference type="AlphaFoldDB" id="A0A4R2P4T4"/>
<dbReference type="Gene3D" id="3.40.50.720">
    <property type="entry name" value="NAD(P)-binding Rossmann-like Domain"/>
    <property type="match status" value="1"/>
</dbReference>
<evidence type="ECO:0000313" key="2">
    <source>
        <dbReference type="Proteomes" id="UP000295416"/>
    </source>
</evidence>
<evidence type="ECO:0008006" key="3">
    <source>
        <dbReference type="Google" id="ProtNLM"/>
    </source>
</evidence>
<proteinExistence type="predicted"/>
<accession>A0A4R2P4T4</accession>
<name>A0A4R2P4T4_9BACL</name>
<dbReference type="SUPFAM" id="SSF51735">
    <property type="entry name" value="NAD(P)-binding Rossmann-fold domains"/>
    <property type="match status" value="1"/>
</dbReference>
<keyword evidence="2" id="KW-1185">Reference proteome</keyword>
<dbReference type="OrthoDB" id="2988793at2"/>